<dbReference type="Gene3D" id="2.40.37.20">
    <property type="entry name" value="D-serine dehydratase-like domain"/>
    <property type="match status" value="1"/>
</dbReference>
<dbReference type="Pfam" id="PF01168">
    <property type="entry name" value="Ala_racemase_N"/>
    <property type="match status" value="1"/>
</dbReference>
<dbReference type="Proteomes" id="UP000581206">
    <property type="component" value="Unassembled WGS sequence"/>
</dbReference>
<dbReference type="GO" id="GO:0016829">
    <property type="term" value="F:lyase activity"/>
    <property type="evidence" value="ECO:0007669"/>
    <property type="project" value="UniProtKB-KW"/>
</dbReference>
<evidence type="ECO:0000256" key="1">
    <source>
        <dbReference type="ARBA" id="ARBA00005323"/>
    </source>
</evidence>
<protein>
    <submittedName>
        <fullName evidence="4">Alanine racemase</fullName>
    </submittedName>
</protein>
<dbReference type="InterPro" id="IPR042208">
    <property type="entry name" value="D-ser_dehydrat-like_sf"/>
</dbReference>
<dbReference type="PANTHER" id="PTHR28004:SF8">
    <property type="entry name" value="D-SERINE DEAMINASE"/>
    <property type="match status" value="1"/>
</dbReference>
<evidence type="ECO:0000313" key="5">
    <source>
        <dbReference type="Proteomes" id="UP000581206"/>
    </source>
</evidence>
<organism evidence="4 5">
    <name type="scientific">Cellulomonas denverensis</name>
    <dbReference type="NCBI Taxonomy" id="264297"/>
    <lineage>
        <taxon>Bacteria</taxon>
        <taxon>Bacillati</taxon>
        <taxon>Actinomycetota</taxon>
        <taxon>Actinomycetes</taxon>
        <taxon>Micrococcales</taxon>
        <taxon>Cellulomonadaceae</taxon>
        <taxon>Cellulomonas</taxon>
    </lineage>
</organism>
<dbReference type="PANTHER" id="PTHR28004">
    <property type="entry name" value="ZGC:162816-RELATED"/>
    <property type="match status" value="1"/>
</dbReference>
<evidence type="ECO:0000313" key="4">
    <source>
        <dbReference type="EMBL" id="NKY21399.1"/>
    </source>
</evidence>
<reference evidence="4 5" key="1">
    <citation type="submission" date="2020-04" db="EMBL/GenBank/DDBJ databases">
        <title>MicrobeNet Type strains.</title>
        <authorList>
            <person name="Nicholson A.C."/>
        </authorList>
    </citation>
    <scope>NUCLEOTIDE SEQUENCE [LARGE SCALE GENOMIC DNA]</scope>
    <source>
        <strain evidence="4 5">ATCC BAA-788</strain>
    </source>
</reference>
<proteinExistence type="inferred from homology"/>
<keyword evidence="2" id="KW-0456">Lyase</keyword>
<comment type="similarity">
    <text evidence="1">Belongs to the DSD1 family.</text>
</comment>
<keyword evidence="5" id="KW-1185">Reference proteome</keyword>
<dbReference type="EMBL" id="JAAXOX010000001">
    <property type="protein sequence ID" value="NKY21399.1"/>
    <property type="molecule type" value="Genomic_DNA"/>
</dbReference>
<accession>A0A7X6QXS8</accession>
<gene>
    <name evidence="4" type="ORF">HGA03_01825</name>
</gene>
<sequence length="392" mass="40964">METIGPWTKGFWQTDPVPAAQWLAGDHHLFDGSLSWPVLTVDGAAVDHNVATMAAFAAGHGLRLAPHGKTSMAPALFRRQLAAGAWGITLATANQALAAHAAGIAPILIANEVLDPSALRWIAAVAPDVTLQVDSAAGIAALAAVADPEHPVPVLVELGHPEGRTGARDLPALLDLARRVHDTPGLRLAGVTAYEGGLPGAPQVREFLGLLREAGAAVAELTGGEVIVSAGGSAWFDLVAEVLGGMPGATVLLRSGSTITHDHGIYAQRTPFTRIAGELRPALRVWAQVTSRPEPGLAILGAGKRDLPYDEGLPLPLRVHRDGVAAELTGWTLTRTNDQHAYLEAGPGATALAVGDVVELGLSHPCTSFDKWRVVPVLDGDQRVTELLFTLF</sequence>
<evidence type="ECO:0000256" key="2">
    <source>
        <dbReference type="ARBA" id="ARBA00023239"/>
    </source>
</evidence>
<dbReference type="SMART" id="SM01119">
    <property type="entry name" value="D-ser_dehydrat"/>
    <property type="match status" value="1"/>
</dbReference>
<comment type="caution">
    <text evidence="4">The sequence shown here is derived from an EMBL/GenBank/DDBJ whole genome shotgun (WGS) entry which is preliminary data.</text>
</comment>
<dbReference type="Pfam" id="PF14031">
    <property type="entry name" value="D-ser_dehydrat"/>
    <property type="match status" value="1"/>
</dbReference>
<dbReference type="InterPro" id="IPR026956">
    <property type="entry name" value="D-ser_dehydrat-like_dom"/>
</dbReference>
<dbReference type="AlphaFoldDB" id="A0A7X6QXS8"/>
<dbReference type="InterPro" id="IPR001608">
    <property type="entry name" value="Ala_racemase_N"/>
</dbReference>
<dbReference type="InterPro" id="IPR051466">
    <property type="entry name" value="D-amino_acid_metab_enzyme"/>
</dbReference>
<evidence type="ECO:0000259" key="3">
    <source>
        <dbReference type="SMART" id="SM01119"/>
    </source>
</evidence>
<feature type="domain" description="D-serine dehydratase-like" evidence="3">
    <location>
        <begin position="282"/>
        <end position="379"/>
    </location>
</feature>
<dbReference type="Gene3D" id="3.20.20.10">
    <property type="entry name" value="Alanine racemase"/>
    <property type="match status" value="1"/>
</dbReference>
<dbReference type="InterPro" id="IPR029066">
    <property type="entry name" value="PLP-binding_barrel"/>
</dbReference>
<dbReference type="RefSeq" id="WP_168628497.1">
    <property type="nucleotide sequence ID" value="NZ_BONL01000030.1"/>
</dbReference>
<name>A0A7X6QXS8_9CELL</name>
<dbReference type="SUPFAM" id="SSF51419">
    <property type="entry name" value="PLP-binding barrel"/>
    <property type="match status" value="1"/>
</dbReference>